<dbReference type="OrthoDB" id="166137at2"/>
<dbReference type="RefSeq" id="WP_075062475.1">
    <property type="nucleotide sequence ID" value="NZ_LGCL01000021.1"/>
</dbReference>
<comment type="caution">
    <text evidence="1">The sequence shown here is derived from an EMBL/GenBank/DDBJ whole genome shotgun (WGS) entry which is preliminary data.</text>
</comment>
<protein>
    <submittedName>
        <fullName evidence="1">Uncharacterized protein</fullName>
    </submittedName>
</protein>
<evidence type="ECO:0000313" key="1">
    <source>
        <dbReference type="EMBL" id="KPL77829.1"/>
    </source>
</evidence>
<evidence type="ECO:0000313" key="2">
    <source>
        <dbReference type="Proteomes" id="UP000050417"/>
    </source>
</evidence>
<gene>
    <name evidence="1" type="ORF">ADN00_08050</name>
</gene>
<dbReference type="EMBL" id="LGCL01000021">
    <property type="protein sequence ID" value="KPL77829.1"/>
    <property type="molecule type" value="Genomic_DNA"/>
</dbReference>
<dbReference type="STRING" id="1134406.ADN00_08050"/>
<sequence>MEKQLLDKICEQIYRRFPEVNGKKPTVKSQPNEQVLLVFSAVAKTSDGHSIPRTVRVLVSSNGKVLKTTTSR</sequence>
<reference evidence="1 2" key="1">
    <citation type="submission" date="2015-07" db="EMBL/GenBank/DDBJ databases">
        <title>Genome sequence of Ornatilinea apprima DSM 23815.</title>
        <authorList>
            <person name="Hemp J."/>
            <person name="Ward L.M."/>
            <person name="Pace L.A."/>
            <person name="Fischer W.W."/>
        </authorList>
    </citation>
    <scope>NUCLEOTIDE SEQUENCE [LARGE SCALE GENOMIC DNA]</scope>
    <source>
        <strain evidence="1 2">P3M-1</strain>
    </source>
</reference>
<keyword evidence="2" id="KW-1185">Reference proteome</keyword>
<accession>A0A0P6X7C0</accession>
<name>A0A0P6X7C0_9CHLR</name>
<proteinExistence type="predicted"/>
<organism evidence="1 2">
    <name type="scientific">Ornatilinea apprima</name>
    <dbReference type="NCBI Taxonomy" id="1134406"/>
    <lineage>
        <taxon>Bacteria</taxon>
        <taxon>Bacillati</taxon>
        <taxon>Chloroflexota</taxon>
        <taxon>Anaerolineae</taxon>
        <taxon>Anaerolineales</taxon>
        <taxon>Anaerolineaceae</taxon>
        <taxon>Ornatilinea</taxon>
    </lineage>
</organism>
<dbReference type="AlphaFoldDB" id="A0A0P6X7C0"/>
<dbReference type="Proteomes" id="UP000050417">
    <property type="component" value="Unassembled WGS sequence"/>
</dbReference>